<reference evidence="2" key="1">
    <citation type="submission" date="2020-05" db="EMBL/GenBank/DDBJ databases">
        <title>WGS assembly of Panicum virgatum.</title>
        <authorList>
            <person name="Lovell J.T."/>
            <person name="Jenkins J."/>
            <person name="Shu S."/>
            <person name="Juenger T.E."/>
            <person name="Schmutz J."/>
        </authorList>
    </citation>
    <scope>NUCLEOTIDE SEQUENCE</scope>
    <source>
        <strain evidence="2">AP13</strain>
    </source>
</reference>
<name>A0A8T0UBV5_PANVG</name>
<evidence type="ECO:0000313" key="3">
    <source>
        <dbReference type="Proteomes" id="UP000823388"/>
    </source>
</evidence>
<comment type="caution">
    <text evidence="2">The sequence shown here is derived from an EMBL/GenBank/DDBJ whole genome shotgun (WGS) entry which is preliminary data.</text>
</comment>
<feature type="region of interest" description="Disordered" evidence="1">
    <location>
        <begin position="1"/>
        <end position="50"/>
    </location>
</feature>
<dbReference type="Proteomes" id="UP000823388">
    <property type="component" value="Chromosome 3N"/>
</dbReference>
<organism evidence="2 3">
    <name type="scientific">Panicum virgatum</name>
    <name type="common">Blackwell switchgrass</name>
    <dbReference type="NCBI Taxonomy" id="38727"/>
    <lineage>
        <taxon>Eukaryota</taxon>
        <taxon>Viridiplantae</taxon>
        <taxon>Streptophyta</taxon>
        <taxon>Embryophyta</taxon>
        <taxon>Tracheophyta</taxon>
        <taxon>Spermatophyta</taxon>
        <taxon>Magnoliopsida</taxon>
        <taxon>Liliopsida</taxon>
        <taxon>Poales</taxon>
        <taxon>Poaceae</taxon>
        <taxon>PACMAD clade</taxon>
        <taxon>Panicoideae</taxon>
        <taxon>Panicodae</taxon>
        <taxon>Paniceae</taxon>
        <taxon>Panicinae</taxon>
        <taxon>Panicum</taxon>
        <taxon>Panicum sect. Hiantes</taxon>
    </lineage>
</organism>
<feature type="region of interest" description="Disordered" evidence="1">
    <location>
        <begin position="67"/>
        <end position="252"/>
    </location>
</feature>
<protein>
    <submittedName>
        <fullName evidence="2">Uncharacterized protein</fullName>
    </submittedName>
</protein>
<evidence type="ECO:0000313" key="2">
    <source>
        <dbReference type="EMBL" id="KAG2620190.1"/>
    </source>
</evidence>
<dbReference type="EMBL" id="CM029042">
    <property type="protein sequence ID" value="KAG2620190.1"/>
    <property type="molecule type" value="Genomic_DNA"/>
</dbReference>
<dbReference type="AlphaFoldDB" id="A0A8T0UBV5"/>
<sequence length="252" mass="26406">MRQKPRRPPPLLRKAADPSPSRLPASRATPARRQLQRPERPPSASASSCNDAGELVLRCQLAARPLEAGGRPATGSAAATGTRTGTGFGRRRRDAPGAGSAGDTVAPAEMTSGPAQDHRAQSGTQFERSAEGGGPFLFPITRAYAARQRPRCPPPLLRKAADPSPSSSPASRATPAWRQLQRPERPPSTGASSCNGAGEPVLRCQVAARPVEAGGGPARLPPPGRAGSGFGRRRRGPRRDDGAQSGTQFERR</sequence>
<accession>A0A8T0UBV5</accession>
<feature type="compositionally biased region" description="Low complexity" evidence="1">
    <location>
        <begin position="68"/>
        <end position="85"/>
    </location>
</feature>
<feature type="compositionally biased region" description="Low complexity" evidence="1">
    <location>
        <begin position="162"/>
        <end position="176"/>
    </location>
</feature>
<proteinExistence type="predicted"/>
<keyword evidence="3" id="KW-1185">Reference proteome</keyword>
<evidence type="ECO:0000256" key="1">
    <source>
        <dbReference type="SAM" id="MobiDB-lite"/>
    </source>
</evidence>
<gene>
    <name evidence="2" type="ORF">PVAP13_3NG158700</name>
</gene>